<accession>A0AA35T8K5</accession>
<dbReference type="NCBIfam" id="NF009828">
    <property type="entry name" value="PRK13303.1-3"/>
    <property type="match status" value="1"/>
</dbReference>
<dbReference type="SUPFAM" id="SSF51735">
    <property type="entry name" value="NAD(P)-binding Rossmann-fold domains"/>
    <property type="match status" value="1"/>
</dbReference>
<protein>
    <recommendedName>
        <fullName evidence="2">Aspartate dehydrogenase domain-containing protein</fullName>
    </recommendedName>
</protein>
<dbReference type="InterPro" id="IPR005106">
    <property type="entry name" value="Asp/hSer_DH_NAD-bd"/>
</dbReference>
<evidence type="ECO:0000256" key="5">
    <source>
        <dbReference type="ARBA" id="ARBA00023002"/>
    </source>
</evidence>
<keyword evidence="10" id="KW-1185">Reference proteome</keyword>
<evidence type="ECO:0000259" key="7">
    <source>
        <dbReference type="Pfam" id="PF01958"/>
    </source>
</evidence>
<dbReference type="AlphaFoldDB" id="A0AA35T8K5"/>
<comment type="caution">
    <text evidence="9">The sequence shown here is derived from an EMBL/GenBank/DDBJ whole genome shotgun (WGS) entry which is preliminary data.</text>
</comment>
<evidence type="ECO:0000256" key="6">
    <source>
        <dbReference type="ARBA" id="ARBA00023027"/>
    </source>
</evidence>
<dbReference type="Pfam" id="PF01958">
    <property type="entry name" value="Asp_DH_C"/>
    <property type="match status" value="1"/>
</dbReference>
<dbReference type="PANTHER" id="PTHR31873">
    <property type="entry name" value="L-ASPARTATE DEHYDROGENASE-RELATED"/>
    <property type="match status" value="1"/>
</dbReference>
<evidence type="ECO:0000313" key="10">
    <source>
        <dbReference type="Proteomes" id="UP001174909"/>
    </source>
</evidence>
<keyword evidence="5" id="KW-0560">Oxidoreductase</keyword>
<dbReference type="InterPro" id="IPR020626">
    <property type="entry name" value="Asp_DH_prok"/>
</dbReference>
<gene>
    <name evidence="9" type="ORF">GBAR_LOCUS23693</name>
</gene>
<dbReference type="InterPro" id="IPR022487">
    <property type="entry name" value="Asp_DH_arc"/>
</dbReference>
<dbReference type="InterPro" id="IPR002811">
    <property type="entry name" value="Asp_DH"/>
</dbReference>
<dbReference type="GO" id="GO:0033735">
    <property type="term" value="F:aspartate dehydrogenase [NAD(P)+] activity"/>
    <property type="evidence" value="ECO:0007669"/>
    <property type="project" value="InterPro"/>
</dbReference>
<name>A0AA35T8K5_GEOBA</name>
<evidence type="ECO:0000256" key="4">
    <source>
        <dbReference type="ARBA" id="ARBA00022857"/>
    </source>
</evidence>
<feature type="domain" description="Aspartate dehydrogenase" evidence="7">
    <location>
        <begin position="150"/>
        <end position="238"/>
    </location>
</feature>
<reference evidence="9" key="1">
    <citation type="submission" date="2023-03" db="EMBL/GenBank/DDBJ databases">
        <authorList>
            <person name="Steffen K."/>
            <person name="Cardenas P."/>
        </authorList>
    </citation>
    <scope>NUCLEOTIDE SEQUENCE</scope>
</reference>
<evidence type="ECO:0000256" key="3">
    <source>
        <dbReference type="ARBA" id="ARBA00022642"/>
    </source>
</evidence>
<dbReference type="NCBIfam" id="TIGR03855">
    <property type="entry name" value="NAD_NadX"/>
    <property type="match status" value="1"/>
</dbReference>
<sequence>MDSGEIPAALTHVYDASAERAHRLISRLQKKPQLVANHHLLSSQSIDLVVEAASQDAVRDAALSVLQNRKDLMIMSAGALLDESVFAVLEDACREFGRTIYLPSGAIAGLDGLASVRSELEEVTLTTTKHPDSLRGAKFFAAHDMSADEITKPTTIFRGPARNAVSMFPANINVAALLSLAGLGAQRTEVSIVADPSATKNSHRIEARGRFGRMTFLTENVPDQDNPKTSRLAALSAVEMLRRICSEGIRVGT</sequence>
<evidence type="ECO:0000259" key="8">
    <source>
        <dbReference type="Pfam" id="PF03447"/>
    </source>
</evidence>
<comment type="similarity">
    <text evidence="1">Belongs to the L-aspartate dehydrogenase family.</text>
</comment>
<dbReference type="SUPFAM" id="SSF55347">
    <property type="entry name" value="Glyceraldehyde-3-phosphate dehydrogenase-like, C-terminal domain"/>
    <property type="match status" value="1"/>
</dbReference>
<dbReference type="PIRSF" id="PIRSF005227">
    <property type="entry name" value="Asp_dh_NAD_syn"/>
    <property type="match status" value="1"/>
</dbReference>
<dbReference type="Gene3D" id="3.40.50.720">
    <property type="entry name" value="NAD(P)-binding Rossmann-like Domain"/>
    <property type="match status" value="1"/>
</dbReference>
<evidence type="ECO:0000313" key="9">
    <source>
        <dbReference type="EMBL" id="CAI8042742.1"/>
    </source>
</evidence>
<dbReference type="HAMAP" id="MF_01265">
    <property type="entry name" value="NadX"/>
    <property type="match status" value="1"/>
</dbReference>
<proteinExistence type="inferred from homology"/>
<keyword evidence="4" id="KW-0521">NADP</keyword>
<evidence type="ECO:0000256" key="1">
    <source>
        <dbReference type="ARBA" id="ARBA00008331"/>
    </source>
</evidence>
<organism evidence="9 10">
    <name type="scientific">Geodia barretti</name>
    <name type="common">Barrett's horny sponge</name>
    <dbReference type="NCBI Taxonomy" id="519541"/>
    <lineage>
        <taxon>Eukaryota</taxon>
        <taxon>Metazoa</taxon>
        <taxon>Porifera</taxon>
        <taxon>Demospongiae</taxon>
        <taxon>Heteroscleromorpha</taxon>
        <taxon>Tetractinellida</taxon>
        <taxon>Astrophorina</taxon>
        <taxon>Geodiidae</taxon>
        <taxon>Geodia</taxon>
    </lineage>
</organism>
<dbReference type="Proteomes" id="UP001174909">
    <property type="component" value="Unassembled WGS sequence"/>
</dbReference>
<dbReference type="Pfam" id="PF03447">
    <property type="entry name" value="NAD_binding_3"/>
    <property type="match status" value="1"/>
</dbReference>
<dbReference type="InterPro" id="IPR036291">
    <property type="entry name" value="NAD(P)-bd_dom_sf"/>
</dbReference>
<feature type="domain" description="Aspartate/homoserine dehydrogenase NAD-binding" evidence="8">
    <location>
        <begin position="5"/>
        <end position="103"/>
    </location>
</feature>
<keyword evidence="3" id="KW-0662">Pyridine nucleotide biosynthesis</keyword>
<dbReference type="PANTHER" id="PTHR31873:SF6">
    <property type="entry name" value="ASPARTATE DEHYDROGENASE DOMAIN-CONTAINING PROTEIN"/>
    <property type="match status" value="1"/>
</dbReference>
<dbReference type="Gene3D" id="3.30.360.10">
    <property type="entry name" value="Dihydrodipicolinate Reductase, domain 2"/>
    <property type="match status" value="1"/>
</dbReference>
<dbReference type="EMBL" id="CASHTH010003282">
    <property type="protein sequence ID" value="CAI8042742.1"/>
    <property type="molecule type" value="Genomic_DNA"/>
</dbReference>
<keyword evidence="6" id="KW-0520">NAD</keyword>
<evidence type="ECO:0000256" key="2">
    <source>
        <dbReference type="ARBA" id="ARBA00020169"/>
    </source>
</evidence>
<dbReference type="GO" id="GO:0050661">
    <property type="term" value="F:NADP binding"/>
    <property type="evidence" value="ECO:0007669"/>
    <property type="project" value="InterPro"/>
</dbReference>
<dbReference type="InterPro" id="IPR011182">
    <property type="entry name" value="L-Asp_DH"/>
</dbReference>
<dbReference type="GO" id="GO:0009435">
    <property type="term" value="P:NAD+ biosynthetic process"/>
    <property type="evidence" value="ECO:0007669"/>
    <property type="project" value="InterPro"/>
</dbReference>